<reference evidence="1" key="1">
    <citation type="submission" date="2014-05" db="EMBL/GenBank/DDBJ databases">
        <title>The transcriptome of the halophilic microalga Tetraselmis sp. GSL018 isolated from the Great Salt Lake, Utah.</title>
        <authorList>
            <person name="Jinkerson R.E."/>
            <person name="D'Adamo S."/>
            <person name="Posewitz M.C."/>
        </authorList>
    </citation>
    <scope>NUCLEOTIDE SEQUENCE</scope>
    <source>
        <strain evidence="1">GSL018</strain>
    </source>
</reference>
<proteinExistence type="predicted"/>
<evidence type="ECO:0000313" key="1">
    <source>
        <dbReference type="EMBL" id="JAC74387.1"/>
    </source>
</evidence>
<protein>
    <submittedName>
        <fullName evidence="1">Uncharacterized protein</fullName>
    </submittedName>
</protein>
<dbReference type="AlphaFoldDB" id="A0A061RN86"/>
<name>A0A061RN86_9CHLO</name>
<dbReference type="EMBL" id="GBEZ01011396">
    <property type="protein sequence ID" value="JAC74387.1"/>
    <property type="molecule type" value="Transcribed_RNA"/>
</dbReference>
<gene>
    <name evidence="1" type="ORF">TSPGSL018_26101</name>
</gene>
<sequence length="54" mass="6155">QSSLLTYNSLLSICLLRTGFGWKKSCLQSMNCIPHPAFFLAFVNNLMFNELTKL</sequence>
<organism evidence="1">
    <name type="scientific">Tetraselmis sp. GSL018</name>
    <dbReference type="NCBI Taxonomy" id="582737"/>
    <lineage>
        <taxon>Eukaryota</taxon>
        <taxon>Viridiplantae</taxon>
        <taxon>Chlorophyta</taxon>
        <taxon>core chlorophytes</taxon>
        <taxon>Chlorodendrophyceae</taxon>
        <taxon>Chlorodendrales</taxon>
        <taxon>Chlorodendraceae</taxon>
        <taxon>Tetraselmis</taxon>
    </lineage>
</organism>
<feature type="non-terminal residue" evidence="1">
    <location>
        <position position="1"/>
    </location>
</feature>
<accession>A0A061RN86</accession>